<proteinExistence type="predicted"/>
<dbReference type="EMBL" id="CM023480">
    <property type="protein sequence ID" value="KAH7970262.1"/>
    <property type="molecule type" value="Genomic_DNA"/>
</dbReference>
<reference evidence="1" key="1">
    <citation type="submission" date="2020-05" db="EMBL/GenBank/DDBJ databases">
        <title>Large-scale comparative analyses of tick genomes elucidate their genetic diversity and vector capacities.</title>
        <authorList>
            <person name="Jia N."/>
            <person name="Wang J."/>
            <person name="Shi W."/>
            <person name="Du L."/>
            <person name="Sun Y."/>
            <person name="Zhan W."/>
            <person name="Jiang J."/>
            <person name="Wang Q."/>
            <person name="Zhang B."/>
            <person name="Ji P."/>
            <person name="Sakyi L.B."/>
            <person name="Cui X."/>
            <person name="Yuan T."/>
            <person name="Jiang B."/>
            <person name="Yang W."/>
            <person name="Lam T.T.-Y."/>
            <person name="Chang Q."/>
            <person name="Ding S."/>
            <person name="Wang X."/>
            <person name="Zhu J."/>
            <person name="Ruan X."/>
            <person name="Zhao L."/>
            <person name="Wei J."/>
            <person name="Que T."/>
            <person name="Du C."/>
            <person name="Cheng J."/>
            <person name="Dai P."/>
            <person name="Han X."/>
            <person name="Huang E."/>
            <person name="Gao Y."/>
            <person name="Liu J."/>
            <person name="Shao H."/>
            <person name="Ye R."/>
            <person name="Li L."/>
            <person name="Wei W."/>
            <person name="Wang X."/>
            <person name="Wang C."/>
            <person name="Yang T."/>
            <person name="Huo Q."/>
            <person name="Li W."/>
            <person name="Guo W."/>
            <person name="Chen H."/>
            <person name="Zhou L."/>
            <person name="Ni X."/>
            <person name="Tian J."/>
            <person name="Zhou Y."/>
            <person name="Sheng Y."/>
            <person name="Liu T."/>
            <person name="Pan Y."/>
            <person name="Xia L."/>
            <person name="Li J."/>
            <person name="Zhao F."/>
            <person name="Cao W."/>
        </authorList>
    </citation>
    <scope>NUCLEOTIDE SEQUENCE</scope>
    <source>
        <strain evidence="1">Dsil-2018</strain>
    </source>
</reference>
<organism evidence="1 2">
    <name type="scientific">Dermacentor silvarum</name>
    <name type="common">Tick</name>
    <dbReference type="NCBI Taxonomy" id="543639"/>
    <lineage>
        <taxon>Eukaryota</taxon>
        <taxon>Metazoa</taxon>
        <taxon>Ecdysozoa</taxon>
        <taxon>Arthropoda</taxon>
        <taxon>Chelicerata</taxon>
        <taxon>Arachnida</taxon>
        <taxon>Acari</taxon>
        <taxon>Parasitiformes</taxon>
        <taxon>Ixodida</taxon>
        <taxon>Ixodoidea</taxon>
        <taxon>Ixodidae</taxon>
        <taxon>Rhipicephalinae</taxon>
        <taxon>Dermacentor</taxon>
    </lineage>
</organism>
<sequence>MRQKRARPRLSAAHRPSIVDATAADRSTFFFRHDYCEVQPPLACCLAVGSAPNLVSPTVKGRPAARAKPPVAQDMTGGNVAADKSAKPAVAAKRGRAARGPLVKRAAVKASEPGQGTSESPSRSKPTGGGAVDSTVTVEPSLKTGKRGRAATPQAVVAKAKGGRNTESQVRSPSAHSKSAGALAEAGDSAGASKLTGKQATKRRRAATSKASAADASSTGEEDLLQPKRKSLARSKQPGVTVNAGKSVDASNVTAKNTTKMAKGKKRGRAPALDPTMSEPQQLEEQGAPAKRTVGNVLSGGEKSSATAQGAKRAGRPSKQLGSVALPSTSAGRTAATTDANLGRGAKKLSAKGQTAASRGPGIQNKKLPAKGQTAASNTTGKQKTTAAKGRPQSKPKQRKRKGAPSDADEVSDASDSSYVVPRGLLQRAKRREPFYYDYIRPWVEEQLWSDSDSEDDEDISNASISSIIPPAGLLQPYRLKNRLIGAGGSSSGSDTEDDMLVSPGEDLLSRCEAKFGLNTLPHSTTTTAEAISMLVNFASSRRLPWGALTELVTIVNKLFAPAVDVLPGRKALVKALSEMP</sequence>
<accession>A0ACB8DIJ3</accession>
<gene>
    <name evidence="1" type="ORF">HPB49_002036</name>
</gene>
<protein>
    <submittedName>
        <fullName evidence="1">Uncharacterized protein</fullName>
    </submittedName>
</protein>
<comment type="caution">
    <text evidence="1">The sequence shown here is derived from an EMBL/GenBank/DDBJ whole genome shotgun (WGS) entry which is preliminary data.</text>
</comment>
<evidence type="ECO:0000313" key="1">
    <source>
        <dbReference type="EMBL" id="KAH7970262.1"/>
    </source>
</evidence>
<name>A0ACB8DIJ3_DERSI</name>
<keyword evidence="2" id="KW-1185">Reference proteome</keyword>
<dbReference type="Proteomes" id="UP000821865">
    <property type="component" value="Chromosome 11"/>
</dbReference>
<evidence type="ECO:0000313" key="2">
    <source>
        <dbReference type="Proteomes" id="UP000821865"/>
    </source>
</evidence>